<keyword evidence="2" id="KW-1185">Reference proteome</keyword>
<name>A0A178IQN3_9BACT</name>
<sequence length="62" mass="7240">MREGRAKGGVFCHFFLLQRYVRFPSPLAFAFQCQAVCFFNFMNIVPQTNQTFISNVIQLCKK</sequence>
<gene>
    <name evidence="1" type="ORF">AW736_02650</name>
</gene>
<dbReference type="AlphaFoldDB" id="A0A178IQN3"/>
<evidence type="ECO:0000313" key="2">
    <source>
        <dbReference type="Proteomes" id="UP000078486"/>
    </source>
</evidence>
<proteinExistence type="predicted"/>
<protein>
    <submittedName>
        <fullName evidence="1">Uncharacterized protein</fullName>
    </submittedName>
</protein>
<organism evidence="1 2">
    <name type="scientific">Termitidicoccus mucosus</name>
    <dbReference type="NCBI Taxonomy" id="1184151"/>
    <lineage>
        <taxon>Bacteria</taxon>
        <taxon>Pseudomonadati</taxon>
        <taxon>Verrucomicrobiota</taxon>
        <taxon>Opitutia</taxon>
        <taxon>Opitutales</taxon>
        <taxon>Opitutaceae</taxon>
        <taxon>Termitidicoccus</taxon>
    </lineage>
</organism>
<accession>A0A178IQN3</accession>
<comment type="caution">
    <text evidence="1">The sequence shown here is derived from an EMBL/GenBank/DDBJ whole genome shotgun (WGS) entry which is preliminary data.</text>
</comment>
<reference evidence="1 2" key="1">
    <citation type="submission" date="2016-01" db="EMBL/GenBank/DDBJ databases">
        <title>High potential of lignocellulose degradation of a new Verrucomicrobia species.</title>
        <authorList>
            <person name="Wang Y."/>
            <person name="Shi Y."/>
            <person name="Qiu Z."/>
            <person name="Liu S."/>
            <person name="Yang H."/>
        </authorList>
    </citation>
    <scope>NUCLEOTIDE SEQUENCE [LARGE SCALE GENOMIC DNA]</scope>
    <source>
        <strain evidence="1 2">TSB47</strain>
    </source>
</reference>
<evidence type="ECO:0000313" key="1">
    <source>
        <dbReference type="EMBL" id="OAM91556.1"/>
    </source>
</evidence>
<dbReference type="EMBL" id="LRRQ01000023">
    <property type="protein sequence ID" value="OAM91556.1"/>
    <property type="molecule type" value="Genomic_DNA"/>
</dbReference>
<dbReference type="Proteomes" id="UP000078486">
    <property type="component" value="Unassembled WGS sequence"/>
</dbReference>